<dbReference type="SUPFAM" id="SSF53474">
    <property type="entry name" value="alpha/beta-Hydrolases"/>
    <property type="match status" value="1"/>
</dbReference>
<proteinExistence type="inferred from homology"/>
<gene>
    <name evidence="5" type="ORF">ASPZODRAFT_133871</name>
</gene>
<evidence type="ECO:0000259" key="4">
    <source>
        <dbReference type="Pfam" id="PF08386"/>
    </source>
</evidence>
<comment type="similarity">
    <text evidence="1">Belongs to the peptidase S33 family.</text>
</comment>
<dbReference type="PANTHER" id="PTHR43248:SF25">
    <property type="entry name" value="AB HYDROLASE-1 DOMAIN-CONTAINING PROTEIN-RELATED"/>
    <property type="match status" value="1"/>
</dbReference>
<name>A0A1L9SDM1_9EURO</name>
<dbReference type="InterPro" id="IPR000073">
    <property type="entry name" value="AB_hydrolase_1"/>
</dbReference>
<keyword evidence="2" id="KW-0378">Hydrolase</keyword>
<evidence type="ECO:0000256" key="1">
    <source>
        <dbReference type="ARBA" id="ARBA00010088"/>
    </source>
</evidence>
<dbReference type="InterPro" id="IPR051601">
    <property type="entry name" value="Serine_prot/Carboxylest_S33"/>
</dbReference>
<evidence type="ECO:0000259" key="3">
    <source>
        <dbReference type="Pfam" id="PF00561"/>
    </source>
</evidence>
<dbReference type="InterPro" id="IPR013595">
    <property type="entry name" value="Pept_S33_TAP-like_C"/>
</dbReference>
<evidence type="ECO:0000313" key="5">
    <source>
        <dbReference type="EMBL" id="OJJ45238.1"/>
    </source>
</evidence>
<dbReference type="STRING" id="1073090.A0A1L9SDM1"/>
<evidence type="ECO:0008006" key="7">
    <source>
        <dbReference type="Google" id="ProtNLM"/>
    </source>
</evidence>
<dbReference type="Pfam" id="PF00561">
    <property type="entry name" value="Abhydrolase_1"/>
    <property type="match status" value="1"/>
</dbReference>
<dbReference type="GO" id="GO:0016787">
    <property type="term" value="F:hydrolase activity"/>
    <property type="evidence" value="ECO:0007669"/>
    <property type="project" value="UniProtKB-KW"/>
</dbReference>
<dbReference type="VEuPathDB" id="FungiDB:ASPZODRAFT_133871"/>
<dbReference type="Pfam" id="PF08386">
    <property type="entry name" value="Abhydrolase_4"/>
    <property type="match status" value="1"/>
</dbReference>
<accession>A0A1L9SDM1</accession>
<feature type="domain" description="Peptidase S33 tripeptidyl aminopeptidase-like C-terminal" evidence="4">
    <location>
        <begin position="387"/>
        <end position="481"/>
    </location>
</feature>
<dbReference type="Proteomes" id="UP000184188">
    <property type="component" value="Unassembled WGS sequence"/>
</dbReference>
<protein>
    <recommendedName>
        <fullName evidence="7">Peptidase S33 tripeptidyl aminopeptidase-like C-terminal domain-containing protein</fullName>
    </recommendedName>
</protein>
<dbReference type="EMBL" id="KV878345">
    <property type="protein sequence ID" value="OJJ45238.1"/>
    <property type="molecule type" value="Genomic_DNA"/>
</dbReference>
<evidence type="ECO:0000256" key="2">
    <source>
        <dbReference type="ARBA" id="ARBA00022801"/>
    </source>
</evidence>
<keyword evidence="6" id="KW-1185">Reference proteome</keyword>
<feature type="domain" description="AB hydrolase-1" evidence="3">
    <location>
        <begin position="25"/>
        <end position="163"/>
    </location>
</feature>
<dbReference type="RefSeq" id="XP_022579748.1">
    <property type="nucleotide sequence ID" value="XM_022723381.1"/>
</dbReference>
<dbReference type="PANTHER" id="PTHR43248">
    <property type="entry name" value="2-SUCCINYL-6-HYDROXY-2,4-CYCLOHEXADIENE-1-CARBOXYLATE SYNTHASE"/>
    <property type="match status" value="1"/>
</dbReference>
<reference evidence="6" key="1">
    <citation type="journal article" date="2017" name="Genome Biol.">
        <title>Comparative genomics reveals high biological diversity and specific adaptations in the industrially and medically important fungal genus Aspergillus.</title>
        <authorList>
            <person name="de Vries R.P."/>
            <person name="Riley R."/>
            <person name="Wiebenga A."/>
            <person name="Aguilar-Osorio G."/>
            <person name="Amillis S."/>
            <person name="Uchima C.A."/>
            <person name="Anderluh G."/>
            <person name="Asadollahi M."/>
            <person name="Askin M."/>
            <person name="Barry K."/>
            <person name="Battaglia E."/>
            <person name="Bayram O."/>
            <person name="Benocci T."/>
            <person name="Braus-Stromeyer S.A."/>
            <person name="Caldana C."/>
            <person name="Canovas D."/>
            <person name="Cerqueira G.C."/>
            <person name="Chen F."/>
            <person name="Chen W."/>
            <person name="Choi C."/>
            <person name="Clum A."/>
            <person name="Dos Santos R.A."/>
            <person name="Damasio A.R."/>
            <person name="Diallinas G."/>
            <person name="Emri T."/>
            <person name="Fekete E."/>
            <person name="Flipphi M."/>
            <person name="Freyberg S."/>
            <person name="Gallo A."/>
            <person name="Gournas C."/>
            <person name="Habgood R."/>
            <person name="Hainaut M."/>
            <person name="Harispe M.L."/>
            <person name="Henrissat B."/>
            <person name="Hilden K.S."/>
            <person name="Hope R."/>
            <person name="Hossain A."/>
            <person name="Karabika E."/>
            <person name="Karaffa L."/>
            <person name="Karanyi Z."/>
            <person name="Krasevec N."/>
            <person name="Kuo A."/>
            <person name="Kusch H."/>
            <person name="LaButti K."/>
            <person name="Lagendijk E.L."/>
            <person name="Lapidus A."/>
            <person name="Levasseur A."/>
            <person name="Lindquist E."/>
            <person name="Lipzen A."/>
            <person name="Logrieco A.F."/>
            <person name="MacCabe A."/>
            <person name="Maekelae M.R."/>
            <person name="Malavazi I."/>
            <person name="Melin P."/>
            <person name="Meyer V."/>
            <person name="Mielnichuk N."/>
            <person name="Miskei M."/>
            <person name="Molnar A.P."/>
            <person name="Mule G."/>
            <person name="Ngan C.Y."/>
            <person name="Orejas M."/>
            <person name="Orosz E."/>
            <person name="Ouedraogo J.P."/>
            <person name="Overkamp K.M."/>
            <person name="Park H.-S."/>
            <person name="Perrone G."/>
            <person name="Piumi F."/>
            <person name="Punt P.J."/>
            <person name="Ram A.F."/>
            <person name="Ramon A."/>
            <person name="Rauscher S."/>
            <person name="Record E."/>
            <person name="Riano-Pachon D.M."/>
            <person name="Robert V."/>
            <person name="Roehrig J."/>
            <person name="Ruller R."/>
            <person name="Salamov A."/>
            <person name="Salih N.S."/>
            <person name="Samson R.A."/>
            <person name="Sandor E."/>
            <person name="Sanguinetti M."/>
            <person name="Schuetze T."/>
            <person name="Sepcic K."/>
            <person name="Shelest E."/>
            <person name="Sherlock G."/>
            <person name="Sophianopoulou V."/>
            <person name="Squina F.M."/>
            <person name="Sun H."/>
            <person name="Susca A."/>
            <person name="Todd R.B."/>
            <person name="Tsang A."/>
            <person name="Unkles S.E."/>
            <person name="van de Wiele N."/>
            <person name="van Rossen-Uffink D."/>
            <person name="Oliveira J.V."/>
            <person name="Vesth T.C."/>
            <person name="Visser J."/>
            <person name="Yu J.-H."/>
            <person name="Zhou M."/>
            <person name="Andersen M.R."/>
            <person name="Archer D.B."/>
            <person name="Baker S.E."/>
            <person name="Benoit I."/>
            <person name="Brakhage A.A."/>
            <person name="Braus G.H."/>
            <person name="Fischer R."/>
            <person name="Frisvad J.C."/>
            <person name="Goldman G.H."/>
            <person name="Houbraken J."/>
            <person name="Oakley B."/>
            <person name="Pocsi I."/>
            <person name="Scazzocchio C."/>
            <person name="Seiboth B."/>
            <person name="vanKuyk P.A."/>
            <person name="Wortman J."/>
            <person name="Dyer P.S."/>
            <person name="Grigoriev I.V."/>
        </authorList>
    </citation>
    <scope>NUCLEOTIDE SEQUENCE [LARGE SCALE GENOMIC DNA]</scope>
    <source>
        <strain evidence="6">CBS 506.65</strain>
    </source>
</reference>
<dbReference type="AlphaFoldDB" id="A0A1L9SDM1"/>
<dbReference type="InterPro" id="IPR029058">
    <property type="entry name" value="AB_hydrolase_fold"/>
</dbReference>
<sequence>MQVLQDGKRIQKIVDTVNGDSQRFFDIVSFDPRGVGNTLPRMQCFPDSLTDYVWNQQLLTEGIVTSSRQAYDNLWARSKALSAACAKDDSGIASFMDTWSVANDMRAIARQLHGTEDNAHLQYWGFSYGTIIGSAFATHFPDEVDRMVLDGVVYGPAWHAGENAQFLRDADEVFERFFDYCLATDCEFAAGLEKLNDSLYCQSMGFLDRIKRFFEKCLDTGCSFDSPGHSDSEYLGYRLHDLLHRLRQDPLPVAGPNGPATVTYADVKRLISQSVYAPRDMFPILATILADLNKGNGSSLVEFQTAVLQETRPARCLMPECRADAVCTETCRMIDDYRSEVTSAVMCLDINRNHGLTGISKEEFRQQHVQPIMSASMWVGDTMTGIEVLLPCLHRDMPPVLPFDGPIGGKTATPILLIGNTLDPATPLASAHQTSQLFEGSVVLEQKSEGHCSYTAPSNCTEKHVRAYFNRGVLPKKGAKCEVDEELFPRSNKWLFGKKKEL</sequence>
<dbReference type="Gene3D" id="3.40.50.1820">
    <property type="entry name" value="alpha/beta hydrolase"/>
    <property type="match status" value="1"/>
</dbReference>
<organism evidence="5 6">
    <name type="scientific">Penicilliopsis zonata CBS 506.65</name>
    <dbReference type="NCBI Taxonomy" id="1073090"/>
    <lineage>
        <taxon>Eukaryota</taxon>
        <taxon>Fungi</taxon>
        <taxon>Dikarya</taxon>
        <taxon>Ascomycota</taxon>
        <taxon>Pezizomycotina</taxon>
        <taxon>Eurotiomycetes</taxon>
        <taxon>Eurotiomycetidae</taxon>
        <taxon>Eurotiales</taxon>
        <taxon>Aspergillaceae</taxon>
        <taxon>Penicilliopsis</taxon>
    </lineage>
</organism>
<dbReference type="OrthoDB" id="425534at2759"/>
<dbReference type="GeneID" id="34609846"/>
<evidence type="ECO:0000313" key="6">
    <source>
        <dbReference type="Proteomes" id="UP000184188"/>
    </source>
</evidence>